<evidence type="ECO:0000313" key="1">
    <source>
        <dbReference type="EMBL" id="QUC20502.1"/>
    </source>
</evidence>
<evidence type="ECO:0000313" key="2">
    <source>
        <dbReference type="Proteomes" id="UP000027002"/>
    </source>
</evidence>
<dbReference type="Proteomes" id="UP000027002">
    <property type="component" value="Chromosome 4"/>
</dbReference>
<dbReference type="GeneID" id="66065521"/>
<dbReference type="OrthoDB" id="4961484at2759"/>
<sequence>MFERTLLCHVSSHSDTRTYHNMAPTNEKPDCITLANYFRKVGDEVELFQSLPALDIGAALLERMDRLMLETASFRREVQSELTSFRREVQSEFMSFRREVQSEFTSFRREVQSESTSFRQEFDIKLRAMNKNISSRLVNQWALSPEVSLSPMYNVSTGDEIANCPKT</sequence>
<dbReference type="AlphaFoldDB" id="A0A8E5HS51"/>
<name>A0A8E5HS51_USTVR</name>
<reference evidence="1" key="1">
    <citation type="submission" date="2020-03" db="EMBL/GenBank/DDBJ databases">
        <title>A mixture of massive structural variations and highly conserved coding sequences in Ustilaginoidea virens genome.</title>
        <authorList>
            <person name="Zhang K."/>
            <person name="Zhao Z."/>
            <person name="Zhang Z."/>
            <person name="Li Y."/>
            <person name="Hsiang T."/>
            <person name="Sun W."/>
        </authorList>
    </citation>
    <scope>NUCLEOTIDE SEQUENCE</scope>
    <source>
        <strain evidence="1">UV-8b</strain>
    </source>
</reference>
<accession>A0A8E5HS51</accession>
<gene>
    <name evidence="1" type="ORF">UV8b_04743</name>
</gene>
<dbReference type="EMBL" id="CP072756">
    <property type="protein sequence ID" value="QUC20502.1"/>
    <property type="molecule type" value="Genomic_DNA"/>
</dbReference>
<dbReference type="RefSeq" id="XP_042998175.1">
    <property type="nucleotide sequence ID" value="XM_043142241.1"/>
</dbReference>
<protein>
    <submittedName>
        <fullName evidence="1">Uncharacterized protein</fullName>
    </submittedName>
</protein>
<dbReference type="KEGG" id="uvi:66065521"/>
<proteinExistence type="predicted"/>
<keyword evidence="2" id="KW-1185">Reference proteome</keyword>
<organism evidence="1 2">
    <name type="scientific">Ustilaginoidea virens</name>
    <name type="common">Rice false smut fungus</name>
    <name type="synonym">Villosiclava virens</name>
    <dbReference type="NCBI Taxonomy" id="1159556"/>
    <lineage>
        <taxon>Eukaryota</taxon>
        <taxon>Fungi</taxon>
        <taxon>Dikarya</taxon>
        <taxon>Ascomycota</taxon>
        <taxon>Pezizomycotina</taxon>
        <taxon>Sordariomycetes</taxon>
        <taxon>Hypocreomycetidae</taxon>
        <taxon>Hypocreales</taxon>
        <taxon>Clavicipitaceae</taxon>
        <taxon>Ustilaginoidea</taxon>
    </lineage>
</organism>